<feature type="transmembrane region" description="Helical" evidence="8">
    <location>
        <begin position="300"/>
        <end position="316"/>
    </location>
</feature>
<feature type="transmembrane region" description="Helical" evidence="8">
    <location>
        <begin position="244"/>
        <end position="261"/>
    </location>
</feature>
<evidence type="ECO:0000256" key="6">
    <source>
        <dbReference type="ARBA" id="ARBA00023136"/>
    </source>
</evidence>
<dbReference type="PANTHER" id="PTHR43448">
    <property type="entry name" value="PROTOHEME IX FARNESYLTRANSFERASE, MITOCHONDRIAL"/>
    <property type="match status" value="1"/>
</dbReference>
<dbReference type="CDD" id="cd13957">
    <property type="entry name" value="PT_UbiA_Cox10"/>
    <property type="match status" value="1"/>
</dbReference>
<dbReference type="InterPro" id="IPR000537">
    <property type="entry name" value="UbiA_prenyltransferase"/>
</dbReference>
<gene>
    <name evidence="8" type="primary">ctaB</name>
    <name evidence="9" type="ORF">HMPREF0083_03809</name>
</gene>
<keyword evidence="5 8" id="KW-0350">Heme biosynthesis</keyword>
<dbReference type="UniPathway" id="UPA00834">
    <property type="reaction ID" value="UER00712"/>
</dbReference>
<keyword evidence="6 8" id="KW-0472">Membrane</keyword>
<comment type="caution">
    <text evidence="9">The sequence shown here is derived from an EMBL/GenBank/DDBJ whole genome shotgun (WGS) entry which is preliminary data.</text>
</comment>
<dbReference type="EC" id="2.5.1.141" evidence="8"/>
<comment type="function">
    <text evidence="8">Converts heme B (protoheme IX) to heme O by substitution of the vinyl group on carbon 2 of heme B porphyrin ring with a hydroxyethyl farnesyl side group.</text>
</comment>
<dbReference type="NCBIfam" id="NF003349">
    <property type="entry name" value="PRK04375.1-2"/>
    <property type="match status" value="1"/>
</dbReference>
<dbReference type="InterPro" id="IPR030470">
    <property type="entry name" value="UbiA_prenylTrfase_CS"/>
</dbReference>
<evidence type="ECO:0000256" key="2">
    <source>
        <dbReference type="ARBA" id="ARBA00022679"/>
    </source>
</evidence>
<comment type="similarity">
    <text evidence="8">Belongs to the UbiA prenyltransferase family. Protoheme IX farnesyltransferase subfamily.</text>
</comment>
<evidence type="ECO:0000256" key="4">
    <source>
        <dbReference type="ARBA" id="ARBA00022989"/>
    </source>
</evidence>
<dbReference type="HAMAP" id="MF_00154">
    <property type="entry name" value="CyoE_CtaB"/>
    <property type="match status" value="1"/>
</dbReference>
<dbReference type="InterPro" id="IPR006369">
    <property type="entry name" value="Protohaem_IX_farnesylTrfase"/>
</dbReference>
<dbReference type="NCBIfam" id="TIGR01473">
    <property type="entry name" value="cyoE_ctaB"/>
    <property type="match status" value="1"/>
</dbReference>
<dbReference type="Pfam" id="PF01040">
    <property type="entry name" value="UbiA"/>
    <property type="match status" value="1"/>
</dbReference>
<feature type="transmembrane region" description="Helical" evidence="8">
    <location>
        <begin position="169"/>
        <end position="189"/>
    </location>
</feature>
<keyword evidence="3 8" id="KW-0812">Transmembrane</keyword>
<sequence length="319" mass="34930">MQGGFEMGTPISEKNVYENPASRVMEPGPLSEAKPKGDWRDYVSVTKLGIVVSNLMSLFAGVWLAADGPLPVPTVLMAMLGSALVIMSGTCLNNYIDRDLDKLMARTKSRALPEGRVNPQTVMIMGFVFGIAGTITLLLINTLTAVLGLVGLVFYVVVYTMWTKRTTTLNTLVGGISGAMPPMMGYAAISGTIDMTAWVLFGILFIWQCPHFLALAMRRADDYRAAGFQMLPAVRGFAVTKRHILRYTAALVLVSIMLYALGKVGMVYLIGMSILGIGYVIINMTGFFAKDDIKFARKSFVYSLVYLMLFTILVLIDRV</sequence>
<evidence type="ECO:0000256" key="3">
    <source>
        <dbReference type="ARBA" id="ARBA00022692"/>
    </source>
</evidence>
<dbReference type="GO" id="GO:0005886">
    <property type="term" value="C:plasma membrane"/>
    <property type="evidence" value="ECO:0007669"/>
    <property type="project" value="UniProtKB-SubCell"/>
</dbReference>
<dbReference type="PROSITE" id="PS00943">
    <property type="entry name" value="UBIA"/>
    <property type="match status" value="1"/>
</dbReference>
<feature type="transmembrane region" description="Helical" evidence="8">
    <location>
        <begin position="72"/>
        <end position="96"/>
    </location>
</feature>
<keyword evidence="2 8" id="KW-0808">Transferase</keyword>
<feature type="transmembrane region" description="Helical" evidence="8">
    <location>
        <begin position="145"/>
        <end position="162"/>
    </location>
</feature>
<dbReference type="AlphaFoldDB" id="U1WZE4"/>
<dbReference type="Proteomes" id="UP000016511">
    <property type="component" value="Unassembled WGS sequence"/>
</dbReference>
<evidence type="ECO:0000256" key="1">
    <source>
        <dbReference type="ARBA" id="ARBA00004141"/>
    </source>
</evidence>
<evidence type="ECO:0000313" key="9">
    <source>
        <dbReference type="EMBL" id="ERI08080.1"/>
    </source>
</evidence>
<feature type="transmembrane region" description="Helical" evidence="8">
    <location>
        <begin position="117"/>
        <end position="139"/>
    </location>
</feature>
<comment type="catalytic activity">
    <reaction evidence="7 8">
        <text>heme b + (2E,6E)-farnesyl diphosphate + H2O = Fe(II)-heme o + diphosphate</text>
        <dbReference type="Rhea" id="RHEA:28070"/>
        <dbReference type="ChEBI" id="CHEBI:15377"/>
        <dbReference type="ChEBI" id="CHEBI:33019"/>
        <dbReference type="ChEBI" id="CHEBI:60344"/>
        <dbReference type="ChEBI" id="CHEBI:60530"/>
        <dbReference type="ChEBI" id="CHEBI:175763"/>
        <dbReference type="EC" id="2.5.1.141"/>
    </reaction>
</comment>
<keyword evidence="4 8" id="KW-1133">Transmembrane helix</keyword>
<comment type="pathway">
    <text evidence="8">Porphyrin-containing compound metabolism; heme O biosynthesis; heme O from protoheme: step 1/1.</text>
</comment>
<dbReference type="Gene3D" id="1.10.357.140">
    <property type="entry name" value="UbiA prenyltransferase"/>
    <property type="match status" value="1"/>
</dbReference>
<dbReference type="InterPro" id="IPR044878">
    <property type="entry name" value="UbiA_sf"/>
</dbReference>
<organism evidence="9 10">
    <name type="scientific">Aneurinibacillus aneurinilyticus ATCC 12856</name>
    <dbReference type="NCBI Taxonomy" id="649747"/>
    <lineage>
        <taxon>Bacteria</taxon>
        <taxon>Bacillati</taxon>
        <taxon>Bacillota</taxon>
        <taxon>Bacilli</taxon>
        <taxon>Bacillales</taxon>
        <taxon>Paenibacillaceae</taxon>
        <taxon>Aneurinibacillus group</taxon>
        <taxon>Aneurinibacillus</taxon>
    </lineage>
</organism>
<proteinExistence type="inferred from homology"/>
<dbReference type="HOGENOM" id="CLU_029631_0_0_9"/>
<dbReference type="PATRIC" id="fig|649747.3.peg.3459"/>
<comment type="subcellular location">
    <subcellularLocation>
        <location evidence="8">Cell membrane</location>
        <topology evidence="8">Multi-pass membrane protein</topology>
    </subcellularLocation>
    <subcellularLocation>
        <location evidence="1">Membrane</location>
        <topology evidence="1">Multi-pass membrane protein</topology>
    </subcellularLocation>
</comment>
<dbReference type="STRING" id="649747.HMPREF0083_03809"/>
<comment type="miscellaneous">
    <text evidence="8">Carbon 2 of the heme B porphyrin ring is defined according to the Fischer nomenclature.</text>
</comment>
<evidence type="ECO:0000313" key="10">
    <source>
        <dbReference type="Proteomes" id="UP000016511"/>
    </source>
</evidence>
<evidence type="ECO:0000256" key="5">
    <source>
        <dbReference type="ARBA" id="ARBA00023133"/>
    </source>
</evidence>
<feature type="transmembrane region" description="Helical" evidence="8">
    <location>
        <begin position="48"/>
        <end position="66"/>
    </location>
</feature>
<reference evidence="9 10" key="1">
    <citation type="submission" date="2013-08" db="EMBL/GenBank/DDBJ databases">
        <authorList>
            <person name="Weinstock G."/>
            <person name="Sodergren E."/>
            <person name="Wylie T."/>
            <person name="Fulton L."/>
            <person name="Fulton R."/>
            <person name="Fronick C."/>
            <person name="O'Laughlin M."/>
            <person name="Godfrey J."/>
            <person name="Miner T."/>
            <person name="Herter B."/>
            <person name="Appelbaum E."/>
            <person name="Cordes M."/>
            <person name="Lek S."/>
            <person name="Wollam A."/>
            <person name="Pepin K.H."/>
            <person name="Palsikar V.B."/>
            <person name="Mitreva M."/>
            <person name="Wilson R.K."/>
        </authorList>
    </citation>
    <scope>NUCLEOTIDE SEQUENCE [LARGE SCALE GENOMIC DNA]</scope>
    <source>
        <strain evidence="9 10">ATCC 12856</strain>
    </source>
</reference>
<dbReference type="eggNOG" id="COG0109">
    <property type="taxonomic scope" value="Bacteria"/>
</dbReference>
<feature type="transmembrane region" description="Helical" evidence="8">
    <location>
        <begin position="267"/>
        <end position="288"/>
    </location>
</feature>
<keyword evidence="8" id="KW-1003">Cell membrane</keyword>
<name>U1WZE4_ANEAE</name>
<feature type="transmembrane region" description="Helical" evidence="8">
    <location>
        <begin position="195"/>
        <end position="216"/>
    </location>
</feature>
<dbReference type="PANTHER" id="PTHR43448:SF2">
    <property type="entry name" value="PROTOHEME IX FARNESYLTRANSFERASE, MITOCHONDRIAL"/>
    <property type="match status" value="1"/>
</dbReference>
<accession>U1WZE4</accession>
<dbReference type="EMBL" id="AWSJ01000229">
    <property type="protein sequence ID" value="ERI08080.1"/>
    <property type="molecule type" value="Genomic_DNA"/>
</dbReference>
<dbReference type="GO" id="GO:0008495">
    <property type="term" value="F:protoheme IX farnesyltransferase activity"/>
    <property type="evidence" value="ECO:0007669"/>
    <property type="project" value="UniProtKB-UniRule"/>
</dbReference>
<evidence type="ECO:0000256" key="8">
    <source>
        <dbReference type="HAMAP-Rule" id="MF_00154"/>
    </source>
</evidence>
<dbReference type="GO" id="GO:0048034">
    <property type="term" value="P:heme O biosynthetic process"/>
    <property type="evidence" value="ECO:0007669"/>
    <property type="project" value="UniProtKB-UniRule"/>
</dbReference>
<comment type="subunit">
    <text evidence="8">Interacts with CtaA.</text>
</comment>
<keyword evidence="10" id="KW-1185">Reference proteome</keyword>
<protein>
    <recommendedName>
        <fullName evidence="8">Protoheme IX farnesyltransferase</fullName>
        <ecNumber evidence="8">2.5.1.141</ecNumber>
    </recommendedName>
    <alternativeName>
        <fullName evidence="8">Heme B farnesyltransferase</fullName>
    </alternativeName>
    <alternativeName>
        <fullName evidence="8">Heme O synthase</fullName>
    </alternativeName>
</protein>
<evidence type="ECO:0000256" key="7">
    <source>
        <dbReference type="ARBA" id="ARBA00047690"/>
    </source>
</evidence>